<comment type="cofactor">
    <cofactor evidence="5">
        <name>Mg(2+)</name>
        <dbReference type="ChEBI" id="CHEBI:18420"/>
    </cofactor>
</comment>
<feature type="binding site" evidence="5">
    <location>
        <position position="208"/>
    </location>
    <ligand>
        <name>Mg(2+)</name>
        <dbReference type="ChEBI" id="CHEBI:18420"/>
    </ligand>
</feature>
<evidence type="ECO:0000313" key="7">
    <source>
        <dbReference type="Ensembl" id="ENSLLEP00000044623.1"/>
    </source>
</evidence>
<dbReference type="GO" id="GO:0010420">
    <property type="term" value="F:polyprenyldihydroxybenzoate methyltransferase activity"/>
    <property type="evidence" value="ECO:0007669"/>
    <property type="project" value="UniProtKB-UniRule"/>
</dbReference>
<keyword evidence="4 5" id="KW-0949">S-adenosyl-L-methionine</keyword>
<dbReference type="UniPathway" id="UPA00232"/>
<protein>
    <recommendedName>
        <fullName evidence="5">Ubiquinone biosynthesis O-methyltransferase, mitochondrial</fullName>
    </recommendedName>
    <alternativeName>
        <fullName evidence="5">3-demethylubiquinol 3-O-methyltransferase</fullName>
        <ecNumber evidence="5">2.1.1.64</ecNumber>
    </alternativeName>
    <alternativeName>
        <fullName evidence="5">3-demethylubiquinone 3-O-methyltransferase</fullName>
        <ecNumber evidence="5">2.1.1.-</ecNumber>
    </alternativeName>
    <alternativeName>
        <fullName evidence="5">Polyprenyldihydroxybenzoate methyltransferase</fullName>
        <ecNumber evidence="5">2.1.1.114</ecNumber>
    </alternativeName>
</protein>
<dbReference type="CDD" id="cd02440">
    <property type="entry name" value="AdoMet_MTases"/>
    <property type="match status" value="1"/>
</dbReference>
<comment type="subcellular location">
    <subcellularLocation>
        <location evidence="5">Mitochondrion inner membrane</location>
        <topology evidence="5">Peripheral membrane protein</topology>
        <orientation evidence="5">Matrix side</orientation>
    </subcellularLocation>
</comment>
<keyword evidence="5" id="KW-0472">Membrane</keyword>
<dbReference type="EC" id="2.1.1.114" evidence="5"/>
<dbReference type="PANTHER" id="PTHR43464">
    <property type="entry name" value="METHYLTRANSFERASE"/>
    <property type="match status" value="1"/>
</dbReference>
<comment type="catalytic activity">
    <reaction evidence="5">
        <text>a 3,4-dihydroxy-5-(all-trans-polyprenyl)benzoate + S-adenosyl-L-methionine = a 4-hydroxy-3-methoxy-5-(all-trans-polyprenyl)benzoate + S-adenosyl-L-homocysteine + H(+)</text>
        <dbReference type="Rhea" id="RHEA:44452"/>
        <dbReference type="Rhea" id="RHEA-COMP:10930"/>
        <dbReference type="Rhea" id="RHEA-COMP:10931"/>
        <dbReference type="ChEBI" id="CHEBI:15378"/>
        <dbReference type="ChEBI" id="CHEBI:57856"/>
        <dbReference type="ChEBI" id="CHEBI:59789"/>
        <dbReference type="ChEBI" id="CHEBI:64694"/>
        <dbReference type="ChEBI" id="CHEBI:84443"/>
        <dbReference type="EC" id="2.1.1.114"/>
    </reaction>
</comment>
<dbReference type="GeneTree" id="ENSGT00390000007284"/>
<feature type="signal peptide" evidence="6">
    <location>
        <begin position="1"/>
        <end position="20"/>
    </location>
</feature>
<dbReference type="SUPFAM" id="SSF53335">
    <property type="entry name" value="S-adenosyl-L-methionine-dependent methyltransferases"/>
    <property type="match status" value="1"/>
</dbReference>
<evidence type="ECO:0000313" key="8">
    <source>
        <dbReference type="Proteomes" id="UP000694569"/>
    </source>
</evidence>
<comment type="catalytic activity">
    <reaction evidence="5">
        <text>a 3-demethylubiquinone + S-adenosyl-L-methionine = a ubiquinone + S-adenosyl-L-homocysteine</text>
        <dbReference type="Rhea" id="RHEA:81215"/>
        <dbReference type="Rhea" id="RHEA-COMP:9565"/>
        <dbReference type="Rhea" id="RHEA-COMP:19654"/>
        <dbReference type="ChEBI" id="CHEBI:16389"/>
        <dbReference type="ChEBI" id="CHEBI:57856"/>
        <dbReference type="ChEBI" id="CHEBI:59789"/>
        <dbReference type="ChEBI" id="CHEBI:231825"/>
    </reaction>
</comment>
<dbReference type="NCBIfam" id="TIGR01983">
    <property type="entry name" value="UbiG"/>
    <property type="match status" value="1"/>
</dbReference>
<gene>
    <name evidence="5 7" type="primary">COQ3</name>
</gene>
<comment type="function">
    <text evidence="5">O-methyltransferase required for two non-consecutive steps during ubiquinone biosynthesis. Catalyzes the 2 O-methylation of 3,4-dihydroxy-5-(all-trans-polyprenyl)benzoic acid into 4-hydroxy-3-methoxy-5-(all-trans-polyprenyl)benzoic acid. Also catalyzes the last step of ubiquinone biosynthesis by mediating methylation of 3-demethylubiquinone into ubiquinone. Also able to mediate the methylation of 3-demethylubiquinol into ubiquinol.</text>
</comment>
<keyword evidence="2 5" id="KW-0808">Transferase</keyword>
<dbReference type="Pfam" id="PF13489">
    <property type="entry name" value="Methyltransf_23"/>
    <property type="match status" value="1"/>
</dbReference>
<dbReference type="EC" id="2.1.1.64" evidence="5"/>
<dbReference type="GO" id="GO:0032259">
    <property type="term" value="P:methylation"/>
    <property type="evidence" value="ECO:0007669"/>
    <property type="project" value="UniProtKB-KW"/>
</dbReference>
<keyword evidence="8" id="KW-1185">Reference proteome</keyword>
<keyword evidence="5" id="KW-0999">Mitochondrion inner membrane</keyword>
<feature type="binding site" evidence="5">
    <location>
        <position position="211"/>
    </location>
    <ligand>
        <name>Mg(2+)</name>
        <dbReference type="ChEBI" id="CHEBI:18420"/>
    </ligand>
</feature>
<accession>A0A8C5QZU3</accession>
<feature type="binding site" evidence="5">
    <location>
        <position position="109"/>
    </location>
    <ligand>
        <name>S-adenosyl-L-methionine</name>
        <dbReference type="ChEBI" id="CHEBI:59789"/>
    </ligand>
</feature>
<keyword evidence="5" id="KW-0479">Metal-binding</keyword>
<proteinExistence type="inferred from homology"/>
<feature type="binding site" evidence="5">
    <location>
        <position position="207"/>
    </location>
    <ligand>
        <name>S-adenosyl-L-methionine</name>
        <dbReference type="ChEBI" id="CHEBI:59789"/>
    </ligand>
</feature>
<evidence type="ECO:0000256" key="3">
    <source>
        <dbReference type="ARBA" id="ARBA00022688"/>
    </source>
</evidence>
<keyword evidence="5" id="KW-0460">Magnesium</keyword>
<name>A0A8C5QZU3_9ANUR</name>
<comment type="catalytic activity">
    <reaction evidence="5">
        <text>a 3-demethylubiquinol + S-adenosyl-L-methionine = a ubiquinol + S-adenosyl-L-homocysteine + H(+)</text>
        <dbReference type="Rhea" id="RHEA:44380"/>
        <dbReference type="Rhea" id="RHEA-COMP:9566"/>
        <dbReference type="Rhea" id="RHEA-COMP:10914"/>
        <dbReference type="ChEBI" id="CHEBI:15378"/>
        <dbReference type="ChEBI" id="CHEBI:17976"/>
        <dbReference type="ChEBI" id="CHEBI:57856"/>
        <dbReference type="ChEBI" id="CHEBI:59789"/>
        <dbReference type="ChEBI" id="CHEBI:84422"/>
        <dbReference type="EC" id="2.1.1.64"/>
    </reaction>
</comment>
<dbReference type="GO" id="GO:0031314">
    <property type="term" value="C:extrinsic component of mitochondrial inner membrane"/>
    <property type="evidence" value="ECO:0007669"/>
    <property type="project" value="UniProtKB-UniRule"/>
</dbReference>
<feature type="binding site" evidence="5">
    <location>
        <position position="212"/>
    </location>
    <ligand>
        <name>Mg(2+)</name>
        <dbReference type="ChEBI" id="CHEBI:18420"/>
    </ligand>
</feature>
<feature type="binding site" evidence="5">
    <location>
        <position position="160"/>
    </location>
    <ligand>
        <name>S-adenosyl-L-methionine</name>
        <dbReference type="ChEBI" id="CHEBI:59789"/>
    </ligand>
</feature>
<dbReference type="InterPro" id="IPR010233">
    <property type="entry name" value="UbiG_MeTrfase"/>
</dbReference>
<feature type="binding site" evidence="5">
    <location>
        <position position="139"/>
    </location>
    <ligand>
        <name>S-adenosyl-L-methionine</name>
        <dbReference type="ChEBI" id="CHEBI:59789"/>
    </ligand>
</feature>
<evidence type="ECO:0000256" key="4">
    <source>
        <dbReference type="ARBA" id="ARBA00022691"/>
    </source>
</evidence>
<dbReference type="Proteomes" id="UP000694569">
    <property type="component" value="Unplaced"/>
</dbReference>
<evidence type="ECO:0000256" key="2">
    <source>
        <dbReference type="ARBA" id="ARBA00022679"/>
    </source>
</evidence>
<dbReference type="PANTHER" id="PTHR43464:SF19">
    <property type="entry name" value="UBIQUINONE BIOSYNTHESIS O-METHYLTRANSFERASE, MITOCHONDRIAL"/>
    <property type="match status" value="1"/>
</dbReference>
<dbReference type="InterPro" id="IPR029063">
    <property type="entry name" value="SAM-dependent_MTases_sf"/>
</dbReference>
<dbReference type="HAMAP" id="MF_00472">
    <property type="entry name" value="UbiG"/>
    <property type="match status" value="1"/>
</dbReference>
<keyword evidence="1 5" id="KW-0489">Methyltransferase</keyword>
<reference evidence="7" key="1">
    <citation type="submission" date="2025-08" db="UniProtKB">
        <authorList>
            <consortium name="Ensembl"/>
        </authorList>
    </citation>
    <scope>IDENTIFICATION</scope>
</reference>
<dbReference type="GO" id="GO:0046872">
    <property type="term" value="F:metal ion binding"/>
    <property type="evidence" value="ECO:0007669"/>
    <property type="project" value="UniProtKB-KW"/>
</dbReference>
<feature type="chain" id="PRO_5034428709" description="Ubiquinone biosynthesis O-methyltransferase, mitochondrial" evidence="6">
    <location>
        <begin position="21"/>
        <end position="343"/>
    </location>
</feature>
<keyword evidence="6" id="KW-0732">Signal</keyword>
<evidence type="ECO:0000256" key="6">
    <source>
        <dbReference type="SAM" id="SignalP"/>
    </source>
</evidence>
<keyword evidence="3 5" id="KW-0831">Ubiquinone biosynthesis</keyword>
<dbReference type="GO" id="GO:0061542">
    <property type="term" value="F:3-demethylubiquinol 3-O-methyltransferase activity"/>
    <property type="evidence" value="ECO:0007669"/>
    <property type="project" value="UniProtKB-UniRule"/>
</dbReference>
<dbReference type="Gene3D" id="3.40.50.150">
    <property type="entry name" value="Vaccinia Virus protein VP39"/>
    <property type="match status" value="1"/>
</dbReference>
<comment type="similarity">
    <text evidence="5">Belongs to the class I-like SAM-binding methyltransferase superfamily. UbiG/COQ3 family.</text>
</comment>
<keyword evidence="5" id="KW-0496">Mitochondrion</keyword>
<reference evidence="7" key="2">
    <citation type="submission" date="2025-09" db="UniProtKB">
        <authorList>
            <consortium name="Ensembl"/>
        </authorList>
    </citation>
    <scope>IDENTIFICATION</scope>
</reference>
<dbReference type="OrthoDB" id="3265906at2759"/>
<sequence length="343" mass="38201">MYGHLTSGMLLRLFVCPARGAVSQRLRQKAKCAAIYQRPGFQNLSSLTTSGKKPKGLLEMRKELCSLGRVHFTSQTVDPLEMKKFQAWSAKWWDEEGVYSALHAMNDIRVPFVRDILMSKLYNHDVGRPLAGVTLLDVGCGGGILSEPLGRLGASVTGIDPLEENIKTAELHKSYDPSLDHVIQYRSCALEDLVEENGECFDAVVASEVLEHVTDKEAFIQNCFHLLKPGGSLIITTLNKTRISYALGIVLAEKIMSIVPEGTHDWEKFISPEELERILESNGYVVEALRGMLYNPLSGSWRWIEDTSINYTIHAIKTVAQEQPEDISLDDLQEKPQAAQASV</sequence>
<organism evidence="7 8">
    <name type="scientific">Leptobrachium leishanense</name>
    <name type="common">Leishan spiny toad</name>
    <dbReference type="NCBI Taxonomy" id="445787"/>
    <lineage>
        <taxon>Eukaryota</taxon>
        <taxon>Metazoa</taxon>
        <taxon>Chordata</taxon>
        <taxon>Craniata</taxon>
        <taxon>Vertebrata</taxon>
        <taxon>Euteleostomi</taxon>
        <taxon>Amphibia</taxon>
        <taxon>Batrachia</taxon>
        <taxon>Anura</taxon>
        <taxon>Pelobatoidea</taxon>
        <taxon>Megophryidae</taxon>
        <taxon>Leptobrachium</taxon>
    </lineage>
</organism>
<dbReference type="Ensembl" id="ENSLLET00000046411.1">
    <property type="protein sequence ID" value="ENSLLEP00000044623.1"/>
    <property type="gene ID" value="ENSLLEG00000028305.1"/>
</dbReference>
<comment type="subunit">
    <text evidence="5">Component of a multi-subunit COQ enzyme complex, composed of at least COQ3, COQ4, COQ5, COQ6, COQ7 and COQ9.</text>
</comment>
<evidence type="ECO:0000256" key="5">
    <source>
        <dbReference type="HAMAP-Rule" id="MF_03190"/>
    </source>
</evidence>
<dbReference type="AlphaFoldDB" id="A0A8C5QZU3"/>
<evidence type="ECO:0000256" key="1">
    <source>
        <dbReference type="ARBA" id="ARBA00022603"/>
    </source>
</evidence>
<comment type="pathway">
    <text evidence="5">Cofactor biosynthesis; ubiquinone biosynthesis.</text>
</comment>
<dbReference type="EC" id="2.1.1.-" evidence="5"/>